<name>A0AAN9MWF2_CANGL</name>
<dbReference type="AlphaFoldDB" id="A0AAN9MWF2"/>
<comment type="caution">
    <text evidence="1">The sequence shown here is derived from an EMBL/GenBank/DDBJ whole genome shotgun (WGS) entry which is preliminary data.</text>
</comment>
<proteinExistence type="predicted"/>
<organism evidence="1 2">
    <name type="scientific">Canavalia gladiata</name>
    <name type="common">Sword bean</name>
    <name type="synonym">Dolichos gladiatus</name>
    <dbReference type="NCBI Taxonomy" id="3824"/>
    <lineage>
        <taxon>Eukaryota</taxon>
        <taxon>Viridiplantae</taxon>
        <taxon>Streptophyta</taxon>
        <taxon>Embryophyta</taxon>
        <taxon>Tracheophyta</taxon>
        <taxon>Spermatophyta</taxon>
        <taxon>Magnoliopsida</taxon>
        <taxon>eudicotyledons</taxon>
        <taxon>Gunneridae</taxon>
        <taxon>Pentapetalae</taxon>
        <taxon>rosids</taxon>
        <taxon>fabids</taxon>
        <taxon>Fabales</taxon>
        <taxon>Fabaceae</taxon>
        <taxon>Papilionoideae</taxon>
        <taxon>50 kb inversion clade</taxon>
        <taxon>NPAAA clade</taxon>
        <taxon>indigoferoid/millettioid clade</taxon>
        <taxon>Phaseoleae</taxon>
        <taxon>Canavalia</taxon>
    </lineage>
</organism>
<evidence type="ECO:0000313" key="1">
    <source>
        <dbReference type="EMBL" id="KAK7361211.1"/>
    </source>
</evidence>
<dbReference type="Proteomes" id="UP001367508">
    <property type="component" value="Unassembled WGS sequence"/>
</dbReference>
<gene>
    <name evidence="1" type="ORF">VNO77_03258</name>
</gene>
<keyword evidence="2" id="KW-1185">Reference proteome</keyword>
<dbReference type="EMBL" id="JAYMYQ010000001">
    <property type="protein sequence ID" value="KAK7361211.1"/>
    <property type="molecule type" value="Genomic_DNA"/>
</dbReference>
<reference evidence="1 2" key="1">
    <citation type="submission" date="2024-01" db="EMBL/GenBank/DDBJ databases">
        <title>The genomes of 5 underutilized Papilionoideae crops provide insights into root nodulation and disease resistanc.</title>
        <authorList>
            <person name="Jiang F."/>
        </authorList>
    </citation>
    <scope>NUCLEOTIDE SEQUENCE [LARGE SCALE GENOMIC DNA]</scope>
    <source>
        <strain evidence="1">LVBAO_FW01</strain>
        <tissue evidence="1">Leaves</tissue>
    </source>
</reference>
<evidence type="ECO:0000313" key="2">
    <source>
        <dbReference type="Proteomes" id="UP001367508"/>
    </source>
</evidence>
<protein>
    <submittedName>
        <fullName evidence="1">Uncharacterized protein</fullName>
    </submittedName>
</protein>
<sequence>MRFYHIINGLRLRPFRQFLFQIYVFITAASSPTAWPSTRRLDVETLGIYVSTFYYSGSKLELLESTAWQAPPSLSSVRESHKGYADPPLIIGAI</sequence>
<accession>A0AAN9MWF2</accession>